<comment type="caution">
    <text evidence="2">The sequence shown here is derived from an EMBL/GenBank/DDBJ whole genome shotgun (WGS) entry which is preliminary data.</text>
</comment>
<accession>A0A2M7XBW0</accession>
<keyword evidence="1" id="KW-0812">Transmembrane</keyword>
<protein>
    <submittedName>
        <fullName evidence="2">DUF2304 domain-containing protein</fullName>
    </submittedName>
</protein>
<organism evidence="2 3">
    <name type="scientific">Candidatus Uhrbacteria bacterium CG_4_9_14_3_um_filter_50_9</name>
    <dbReference type="NCBI Taxonomy" id="1975035"/>
    <lineage>
        <taxon>Bacteria</taxon>
        <taxon>Candidatus Uhriibacteriota</taxon>
    </lineage>
</organism>
<keyword evidence="1" id="KW-1133">Transmembrane helix</keyword>
<dbReference type="Proteomes" id="UP000229385">
    <property type="component" value="Unassembled WGS sequence"/>
</dbReference>
<dbReference type="AlphaFoldDB" id="A0A2M7XBW0"/>
<keyword evidence="1" id="KW-0472">Membrane</keyword>
<dbReference type="EMBL" id="PFWU01000042">
    <property type="protein sequence ID" value="PJA45370.1"/>
    <property type="molecule type" value="Genomic_DNA"/>
</dbReference>
<feature type="transmembrane region" description="Helical" evidence="1">
    <location>
        <begin position="30"/>
        <end position="48"/>
    </location>
</feature>
<proteinExistence type="predicted"/>
<feature type="transmembrane region" description="Helical" evidence="1">
    <location>
        <begin position="6"/>
        <end position="23"/>
    </location>
</feature>
<evidence type="ECO:0000313" key="2">
    <source>
        <dbReference type="EMBL" id="PJA45370.1"/>
    </source>
</evidence>
<dbReference type="InterPro" id="IPR019277">
    <property type="entry name" value="DUF2304"/>
</dbReference>
<evidence type="ECO:0000313" key="3">
    <source>
        <dbReference type="Proteomes" id="UP000229385"/>
    </source>
</evidence>
<dbReference type="Pfam" id="PF10066">
    <property type="entry name" value="DUF2304"/>
    <property type="match status" value="1"/>
</dbReference>
<evidence type="ECO:0000256" key="1">
    <source>
        <dbReference type="SAM" id="Phobius"/>
    </source>
</evidence>
<sequence>MTAIQILIIAFALFAIVKTIWQFKRGALTIAWLLFWMVFWAAAAVVAVLPQTTDVIARLVGVGRGADLVIYASLIVLFYLVFRVYVKIENTEHEITRLVRKLSIDDLDED</sequence>
<gene>
    <name evidence="2" type="ORF">CO174_03540</name>
</gene>
<feature type="transmembrane region" description="Helical" evidence="1">
    <location>
        <begin position="68"/>
        <end position="86"/>
    </location>
</feature>
<name>A0A2M7XBW0_9BACT</name>
<reference evidence="3" key="1">
    <citation type="submission" date="2017-09" db="EMBL/GenBank/DDBJ databases">
        <title>Depth-based differentiation of microbial function through sediment-hosted aquifers and enrichment of novel symbionts in the deep terrestrial subsurface.</title>
        <authorList>
            <person name="Probst A.J."/>
            <person name="Ladd B."/>
            <person name="Jarett J.K."/>
            <person name="Geller-Mcgrath D.E."/>
            <person name="Sieber C.M.K."/>
            <person name="Emerson J.B."/>
            <person name="Anantharaman K."/>
            <person name="Thomas B.C."/>
            <person name="Malmstrom R."/>
            <person name="Stieglmeier M."/>
            <person name="Klingl A."/>
            <person name="Woyke T."/>
            <person name="Ryan C.M."/>
            <person name="Banfield J.F."/>
        </authorList>
    </citation>
    <scope>NUCLEOTIDE SEQUENCE [LARGE SCALE GENOMIC DNA]</scope>
</reference>